<dbReference type="KEGG" id="cme:CYME_CMB119C"/>
<dbReference type="eggNOG" id="KOG0730">
    <property type="taxonomic scope" value="Eukaryota"/>
</dbReference>
<feature type="domain" description="AAA+ ATPase" evidence="4">
    <location>
        <begin position="39"/>
        <end position="150"/>
    </location>
</feature>
<evidence type="ECO:0000313" key="6">
    <source>
        <dbReference type="Proteomes" id="UP000007014"/>
    </source>
</evidence>
<dbReference type="EMBL" id="AP006484">
    <property type="protein sequence ID" value="BAM78924.1"/>
    <property type="molecule type" value="Genomic_DNA"/>
</dbReference>
<dbReference type="Gene3D" id="3.40.50.300">
    <property type="entry name" value="P-loop containing nucleotide triphosphate hydrolases"/>
    <property type="match status" value="2"/>
</dbReference>
<dbReference type="InterPro" id="IPR027417">
    <property type="entry name" value="P-loop_NTPase"/>
</dbReference>
<dbReference type="SMART" id="SM00382">
    <property type="entry name" value="AAA"/>
    <property type="match status" value="2"/>
</dbReference>
<feature type="region of interest" description="Disordered" evidence="3">
    <location>
        <begin position="116"/>
        <end position="135"/>
    </location>
</feature>
<protein>
    <submittedName>
        <fullName evidence="5">Similar to cell division control protein 48, AAA family</fullName>
    </submittedName>
</protein>
<feature type="domain" description="AAA+ ATPase" evidence="4">
    <location>
        <begin position="471"/>
        <end position="622"/>
    </location>
</feature>
<dbReference type="Pfam" id="PF00004">
    <property type="entry name" value="AAA"/>
    <property type="match status" value="1"/>
</dbReference>
<keyword evidence="5" id="KW-0132">Cell division</keyword>
<accession>M1V6H1</accession>
<dbReference type="CDD" id="cd19481">
    <property type="entry name" value="RecA-like_protease"/>
    <property type="match status" value="1"/>
</dbReference>
<dbReference type="GO" id="GO:0005737">
    <property type="term" value="C:cytoplasm"/>
    <property type="evidence" value="ECO:0007669"/>
    <property type="project" value="TreeGrafter"/>
</dbReference>
<dbReference type="RefSeq" id="XP_005535210.1">
    <property type="nucleotide sequence ID" value="XM_005535153.1"/>
</dbReference>
<dbReference type="GeneID" id="16992324"/>
<keyword evidence="1" id="KW-0547">Nucleotide-binding</keyword>
<evidence type="ECO:0000256" key="3">
    <source>
        <dbReference type="SAM" id="MobiDB-lite"/>
    </source>
</evidence>
<evidence type="ECO:0000256" key="2">
    <source>
        <dbReference type="ARBA" id="ARBA00022840"/>
    </source>
</evidence>
<dbReference type="SUPFAM" id="SSF52540">
    <property type="entry name" value="P-loop containing nucleoside triphosphate hydrolases"/>
    <property type="match status" value="2"/>
</dbReference>
<dbReference type="Gramene" id="CMB119CT">
    <property type="protein sequence ID" value="CMB119CT"/>
    <property type="gene ID" value="CMB119C"/>
</dbReference>
<reference evidence="5 6" key="1">
    <citation type="journal article" date="2004" name="Nature">
        <title>Genome sequence of the ultrasmall unicellular red alga Cyanidioschyzon merolae 10D.</title>
        <authorList>
            <person name="Matsuzaki M."/>
            <person name="Misumi O."/>
            <person name="Shin-i T."/>
            <person name="Maruyama S."/>
            <person name="Takahara M."/>
            <person name="Miyagishima S."/>
            <person name="Mori T."/>
            <person name="Nishida K."/>
            <person name="Yagisawa F."/>
            <person name="Nishida K."/>
            <person name="Yoshida Y."/>
            <person name="Nishimura Y."/>
            <person name="Nakao S."/>
            <person name="Kobayashi T."/>
            <person name="Momoyama Y."/>
            <person name="Higashiyama T."/>
            <person name="Minoda A."/>
            <person name="Sano M."/>
            <person name="Nomoto H."/>
            <person name="Oishi K."/>
            <person name="Hayashi H."/>
            <person name="Ohta F."/>
            <person name="Nishizaka S."/>
            <person name="Haga S."/>
            <person name="Miura S."/>
            <person name="Morishita T."/>
            <person name="Kabeya Y."/>
            <person name="Terasawa K."/>
            <person name="Suzuki Y."/>
            <person name="Ishii Y."/>
            <person name="Asakawa S."/>
            <person name="Takano H."/>
            <person name="Ohta N."/>
            <person name="Kuroiwa H."/>
            <person name="Tanaka K."/>
            <person name="Shimizu N."/>
            <person name="Sugano S."/>
            <person name="Sato N."/>
            <person name="Nozaki H."/>
            <person name="Ogasawara N."/>
            <person name="Kohara Y."/>
            <person name="Kuroiwa T."/>
        </authorList>
    </citation>
    <scope>NUCLEOTIDE SEQUENCE [LARGE SCALE GENOMIC DNA]</scope>
    <source>
        <strain evidence="5 6">10D</strain>
    </source>
</reference>
<dbReference type="GO" id="GO:0051301">
    <property type="term" value="P:cell division"/>
    <property type="evidence" value="ECO:0007669"/>
    <property type="project" value="UniProtKB-KW"/>
</dbReference>
<feature type="compositionally biased region" description="Low complexity" evidence="3">
    <location>
        <begin position="351"/>
        <end position="364"/>
    </location>
</feature>
<reference evidence="5 6" key="2">
    <citation type="journal article" date="2007" name="BMC Biol.">
        <title>A 100%-complete sequence reveals unusually simple genomic features in the hot-spring red alga Cyanidioschyzon merolae.</title>
        <authorList>
            <person name="Nozaki H."/>
            <person name="Takano H."/>
            <person name="Misumi O."/>
            <person name="Terasawa K."/>
            <person name="Matsuzaki M."/>
            <person name="Maruyama S."/>
            <person name="Nishida K."/>
            <person name="Yagisawa F."/>
            <person name="Yoshida Y."/>
            <person name="Fujiwara T."/>
            <person name="Takio S."/>
            <person name="Tamura K."/>
            <person name="Chung S.J."/>
            <person name="Nakamura S."/>
            <person name="Kuroiwa H."/>
            <person name="Tanaka K."/>
            <person name="Sato N."/>
            <person name="Kuroiwa T."/>
        </authorList>
    </citation>
    <scope>NUCLEOTIDE SEQUENCE [LARGE SCALE GENOMIC DNA]</scope>
    <source>
        <strain evidence="5 6">10D</strain>
    </source>
</reference>
<keyword evidence="2" id="KW-0067">ATP-binding</keyword>
<sequence length="687" mass="75149">MQTIPGDAVKAYVEADELDRSLTTWIEQSLAQRKKRTLSARSLVLYGPTGAGKRTRVQLAAQRLHLRVHPVHCAALVSADSPRHAVRKLCHLLRDEANDILLLADIGWLIENAVPSGASDTSSPDRALLGDKSGRSVSRSERRTVADATLASSEFHLKSWLWTVLCTEMRWLGTDDGASRGPGALIMTCWTHLPCWGCVQQPVPLPTWQQRKQYLQLAGGPEPLADITPGYTYAELHALLWTLRMRHGSGVSGAADTHTTPVDAPALHRGIPRDASVQASGHCSKKTLDKTLNIEKQMNPDENDSGEETTAIAPALSLPEECHVERDASHAMPLVLLASRQARPRKQTGLDAATADEAAASRASTDPDDSREARVHAGCCCQHSNGVEAALARQQSAVGEDLLDLSEVPPPAIVRQVGAIRWWRRPAARTRTLPLFGRAVREAQRTVRQALAEHLAEDTGSEQRHLRSERNVLGILLYGATGNGKTHFAEMLAHPWLDSEAHFAWPALNMLPVQATDIVSARVGEAERALQSVLTVCESMGNCVLFIDHIEMLAAARDGPSSTHGVHERLLSILLQYLDGFYARRGCRRFGFVVATDEPKRLDRALLRPGRLDLHIELPTPDALTRMEAFKYHLSRAMDQDALPADIGEHASAFATATSGLDMAGVRQAASDWVWDLCHATTHYVSA</sequence>
<evidence type="ECO:0000259" key="4">
    <source>
        <dbReference type="SMART" id="SM00382"/>
    </source>
</evidence>
<proteinExistence type="predicted"/>
<gene>
    <name evidence="5" type="ORF">CYME_CMB119C</name>
</gene>
<dbReference type="HOGENOM" id="CLU_400832_0_0_1"/>
<dbReference type="InterPro" id="IPR003959">
    <property type="entry name" value="ATPase_AAA_core"/>
</dbReference>
<dbReference type="OrthoDB" id="10251412at2759"/>
<dbReference type="AlphaFoldDB" id="M1V6H1"/>
<dbReference type="STRING" id="280699.M1V6H1"/>
<dbReference type="PANTHER" id="PTHR23077:SF27">
    <property type="entry name" value="ATPASE FAMILY GENE 2 PROTEIN HOMOLOG A"/>
    <property type="match status" value="1"/>
</dbReference>
<evidence type="ECO:0000313" key="5">
    <source>
        <dbReference type="EMBL" id="BAM78924.1"/>
    </source>
</evidence>
<dbReference type="GO" id="GO:0005524">
    <property type="term" value="F:ATP binding"/>
    <property type="evidence" value="ECO:0007669"/>
    <property type="project" value="UniProtKB-KW"/>
</dbReference>
<evidence type="ECO:0000256" key="1">
    <source>
        <dbReference type="ARBA" id="ARBA00022741"/>
    </source>
</evidence>
<name>M1V6H1_CYAM1</name>
<dbReference type="GO" id="GO:0016887">
    <property type="term" value="F:ATP hydrolysis activity"/>
    <property type="evidence" value="ECO:0007669"/>
    <property type="project" value="InterPro"/>
</dbReference>
<dbReference type="PANTHER" id="PTHR23077">
    <property type="entry name" value="AAA-FAMILY ATPASE"/>
    <property type="match status" value="1"/>
</dbReference>
<keyword evidence="5" id="KW-0131">Cell cycle</keyword>
<organism evidence="5 6">
    <name type="scientific">Cyanidioschyzon merolae (strain NIES-3377 / 10D)</name>
    <name type="common">Unicellular red alga</name>
    <dbReference type="NCBI Taxonomy" id="280699"/>
    <lineage>
        <taxon>Eukaryota</taxon>
        <taxon>Rhodophyta</taxon>
        <taxon>Bangiophyceae</taxon>
        <taxon>Cyanidiales</taxon>
        <taxon>Cyanidiaceae</taxon>
        <taxon>Cyanidioschyzon</taxon>
    </lineage>
</organism>
<dbReference type="InterPro" id="IPR050168">
    <property type="entry name" value="AAA_ATPase_domain"/>
</dbReference>
<dbReference type="Proteomes" id="UP000007014">
    <property type="component" value="Chromosome 2"/>
</dbReference>
<feature type="region of interest" description="Disordered" evidence="3">
    <location>
        <begin position="343"/>
        <end position="371"/>
    </location>
</feature>
<dbReference type="InterPro" id="IPR003593">
    <property type="entry name" value="AAA+_ATPase"/>
</dbReference>
<keyword evidence="6" id="KW-1185">Reference proteome</keyword>